<gene>
    <name evidence="1" type="ORF">C7H85_08380</name>
</gene>
<keyword evidence="1" id="KW-0378">Hydrolase</keyword>
<dbReference type="InterPro" id="IPR034122">
    <property type="entry name" value="Retropepsin-like_bacterial"/>
</dbReference>
<dbReference type="Pfam" id="PF13975">
    <property type="entry name" value="gag-asp_proteas"/>
    <property type="match status" value="1"/>
</dbReference>
<evidence type="ECO:0000313" key="1">
    <source>
        <dbReference type="EMBL" id="PSJ46800.1"/>
    </source>
</evidence>
<dbReference type="InterPro" id="IPR011969">
    <property type="entry name" value="Clan_AA_Asp_peptidase_C"/>
</dbReference>
<dbReference type="Proteomes" id="UP000240243">
    <property type="component" value="Unassembled WGS sequence"/>
</dbReference>
<dbReference type="SUPFAM" id="SSF50630">
    <property type="entry name" value="Acid proteases"/>
    <property type="match status" value="1"/>
</dbReference>
<proteinExistence type="predicted"/>
<organism evidence="1 2">
    <name type="scientific">Zobellella endophytica</name>
    <dbReference type="NCBI Taxonomy" id="2116700"/>
    <lineage>
        <taxon>Bacteria</taxon>
        <taxon>Pseudomonadati</taxon>
        <taxon>Pseudomonadota</taxon>
        <taxon>Gammaproteobacteria</taxon>
        <taxon>Aeromonadales</taxon>
        <taxon>Aeromonadaceae</taxon>
        <taxon>Zobellella</taxon>
    </lineage>
</organism>
<comment type="caution">
    <text evidence="1">The sequence shown here is derived from an EMBL/GenBank/DDBJ whole genome shotgun (WGS) entry which is preliminary data.</text>
</comment>
<protein>
    <submittedName>
        <fullName evidence="1">TIGR02281 family clan AA aspartic protease</fullName>
    </submittedName>
</protein>
<dbReference type="Gene3D" id="2.40.70.10">
    <property type="entry name" value="Acid Proteases"/>
    <property type="match status" value="1"/>
</dbReference>
<name>A0A2P7R9D2_9GAMM</name>
<dbReference type="GO" id="GO:0006508">
    <property type="term" value="P:proteolysis"/>
    <property type="evidence" value="ECO:0007669"/>
    <property type="project" value="UniProtKB-KW"/>
</dbReference>
<sequence length="157" mass="17485">MWLLVWGLALILLTWLFQQKLERDYNPNQQVQLLDSRTIVLDQNRHGHYLANGAINGQPVVFLLDTGATQVALSGPEAKRLGLPRGPELTLNTAAGRVTGYHSHIKTLSLGPLTLYDLDAVIVPGSNFEVLLGMNALRQFELTQRGDRLTIKYLTPE</sequence>
<evidence type="ECO:0000313" key="2">
    <source>
        <dbReference type="Proteomes" id="UP000240243"/>
    </source>
</evidence>
<dbReference type="OrthoDB" id="185963at2"/>
<dbReference type="GO" id="GO:0008233">
    <property type="term" value="F:peptidase activity"/>
    <property type="evidence" value="ECO:0007669"/>
    <property type="project" value="UniProtKB-KW"/>
</dbReference>
<dbReference type="AlphaFoldDB" id="A0A2P7R9D2"/>
<dbReference type="EMBL" id="PXYG01000002">
    <property type="protein sequence ID" value="PSJ46800.1"/>
    <property type="molecule type" value="Genomic_DNA"/>
</dbReference>
<reference evidence="1 2" key="1">
    <citation type="submission" date="2018-03" db="EMBL/GenBank/DDBJ databases">
        <title>The draft genome of Zobellella sp. 59N8.</title>
        <authorList>
            <person name="Liu L."/>
            <person name="Li L."/>
            <person name="Zhang X."/>
            <person name="Liang L."/>
            <person name="Wang T."/>
        </authorList>
    </citation>
    <scope>NUCLEOTIDE SEQUENCE [LARGE SCALE GENOMIC DNA]</scope>
    <source>
        <strain evidence="1 2">59N8</strain>
    </source>
</reference>
<dbReference type="InterPro" id="IPR021109">
    <property type="entry name" value="Peptidase_aspartic_dom_sf"/>
</dbReference>
<keyword evidence="2" id="KW-1185">Reference proteome</keyword>
<dbReference type="CDD" id="cd05483">
    <property type="entry name" value="retropepsin_like_bacteria"/>
    <property type="match status" value="1"/>
</dbReference>
<keyword evidence="1" id="KW-0645">Protease</keyword>
<dbReference type="NCBIfam" id="TIGR02281">
    <property type="entry name" value="clan_AA_DTGA"/>
    <property type="match status" value="1"/>
</dbReference>
<accession>A0A2P7R9D2</accession>